<dbReference type="Pfam" id="PF00440">
    <property type="entry name" value="TetR_N"/>
    <property type="match status" value="1"/>
</dbReference>
<feature type="DNA-binding region" description="H-T-H motif" evidence="4">
    <location>
        <begin position="33"/>
        <end position="52"/>
    </location>
</feature>
<dbReference type="InterPro" id="IPR036271">
    <property type="entry name" value="Tet_transcr_reg_TetR-rel_C_sf"/>
</dbReference>
<evidence type="ECO:0000256" key="3">
    <source>
        <dbReference type="ARBA" id="ARBA00023163"/>
    </source>
</evidence>
<organism evidence="6 7">
    <name type="scientific">Hyphomonas jannaschiana VP2</name>
    <dbReference type="NCBI Taxonomy" id="1280952"/>
    <lineage>
        <taxon>Bacteria</taxon>
        <taxon>Pseudomonadati</taxon>
        <taxon>Pseudomonadota</taxon>
        <taxon>Alphaproteobacteria</taxon>
        <taxon>Hyphomonadales</taxon>
        <taxon>Hyphomonadaceae</taxon>
        <taxon>Hyphomonas</taxon>
    </lineage>
</organism>
<protein>
    <submittedName>
        <fullName evidence="6">TetR family transcriptional regulator</fullName>
    </submittedName>
</protein>
<dbReference type="EMBL" id="ARYJ01000009">
    <property type="protein sequence ID" value="KCZ87171.1"/>
    <property type="molecule type" value="Genomic_DNA"/>
</dbReference>
<dbReference type="PROSITE" id="PS50977">
    <property type="entry name" value="HTH_TETR_2"/>
    <property type="match status" value="1"/>
</dbReference>
<keyword evidence="3" id="KW-0804">Transcription</keyword>
<dbReference type="PRINTS" id="PR00455">
    <property type="entry name" value="HTHTETR"/>
</dbReference>
<dbReference type="PANTHER" id="PTHR30055:SF234">
    <property type="entry name" value="HTH-TYPE TRANSCRIPTIONAL REGULATOR BETI"/>
    <property type="match status" value="1"/>
</dbReference>
<evidence type="ECO:0000313" key="7">
    <source>
        <dbReference type="Proteomes" id="UP000024816"/>
    </source>
</evidence>
<gene>
    <name evidence="6" type="ORF">HJA_13255</name>
</gene>
<evidence type="ECO:0000256" key="2">
    <source>
        <dbReference type="ARBA" id="ARBA00023125"/>
    </source>
</evidence>
<dbReference type="InterPro" id="IPR050109">
    <property type="entry name" value="HTH-type_TetR-like_transc_reg"/>
</dbReference>
<evidence type="ECO:0000256" key="1">
    <source>
        <dbReference type="ARBA" id="ARBA00023015"/>
    </source>
</evidence>
<dbReference type="GO" id="GO:0000976">
    <property type="term" value="F:transcription cis-regulatory region binding"/>
    <property type="evidence" value="ECO:0007669"/>
    <property type="project" value="TreeGrafter"/>
</dbReference>
<evidence type="ECO:0000259" key="5">
    <source>
        <dbReference type="PROSITE" id="PS50977"/>
    </source>
</evidence>
<feature type="domain" description="HTH tetR-type" evidence="5">
    <location>
        <begin position="10"/>
        <end position="70"/>
    </location>
</feature>
<comment type="caution">
    <text evidence="6">The sequence shown here is derived from an EMBL/GenBank/DDBJ whole genome shotgun (WGS) entry which is preliminary data.</text>
</comment>
<evidence type="ECO:0000313" key="6">
    <source>
        <dbReference type="EMBL" id="KCZ87171.1"/>
    </source>
</evidence>
<accession>A0A059F9D4</accession>
<dbReference type="SUPFAM" id="SSF46689">
    <property type="entry name" value="Homeodomain-like"/>
    <property type="match status" value="1"/>
</dbReference>
<reference evidence="6 7" key="1">
    <citation type="journal article" date="2014" name="Antonie Van Leeuwenhoek">
        <title>Hyphomonas beringensis sp. nov. and Hyphomonas chukchiensis sp. nov., isolated from surface seawater of the Bering Sea and Chukchi Sea.</title>
        <authorList>
            <person name="Li C."/>
            <person name="Lai Q."/>
            <person name="Li G."/>
            <person name="Dong C."/>
            <person name="Wang J."/>
            <person name="Liao Y."/>
            <person name="Shao Z."/>
        </authorList>
    </citation>
    <scope>NUCLEOTIDE SEQUENCE [LARGE SCALE GENOMIC DNA]</scope>
    <source>
        <strain evidence="6 7">VP2</strain>
    </source>
</reference>
<dbReference type="Proteomes" id="UP000024816">
    <property type="component" value="Unassembled WGS sequence"/>
</dbReference>
<dbReference type="OrthoDB" id="2356263at2"/>
<dbReference type="AlphaFoldDB" id="A0A059F9D4"/>
<dbReference type="Gene3D" id="1.10.357.10">
    <property type="entry name" value="Tetracycline Repressor, domain 2"/>
    <property type="match status" value="1"/>
</dbReference>
<dbReference type="InterPro" id="IPR041586">
    <property type="entry name" value="PsrA_TetR_C"/>
</dbReference>
<dbReference type="InterPro" id="IPR001647">
    <property type="entry name" value="HTH_TetR"/>
</dbReference>
<evidence type="ECO:0000256" key="4">
    <source>
        <dbReference type="PROSITE-ProRule" id="PRU00335"/>
    </source>
</evidence>
<keyword evidence="7" id="KW-1185">Reference proteome</keyword>
<proteinExistence type="predicted"/>
<name>A0A059F9D4_9PROT</name>
<dbReference type="RefSeq" id="WP_051597691.1">
    <property type="nucleotide sequence ID" value="NZ_ARYJ01000009.1"/>
</dbReference>
<dbReference type="PANTHER" id="PTHR30055">
    <property type="entry name" value="HTH-TYPE TRANSCRIPTIONAL REGULATOR RUTR"/>
    <property type="match status" value="1"/>
</dbReference>
<dbReference type="STRING" id="1280952.HJA_13255"/>
<dbReference type="InterPro" id="IPR009057">
    <property type="entry name" value="Homeodomain-like_sf"/>
</dbReference>
<dbReference type="eggNOG" id="COG1309">
    <property type="taxonomic scope" value="Bacteria"/>
</dbReference>
<sequence length="233" mass="26456">MSVNKTEPRLDRRTAILDAAEEQFAKHGYDGVTLRAIARRAGVDLALPNYYFGPKRDLFDAVLFRRAEILNKARLDQLDQCLEESDQAPSVEAIIRAYLEPMLTGEQVEEEGWKNYYALIAYVNNSPEWGGQLMTQFFDPLVYRFMDALRLALPGIEDRDLYWGYHCLSGALTLTFAQTGRIDHLSGGSCRSSDLMDACEHMVQFTTAGFEAFRKQMTADKKGRPRKGPSARR</sequence>
<dbReference type="Pfam" id="PF17939">
    <property type="entry name" value="TetR_C_30"/>
    <property type="match status" value="1"/>
</dbReference>
<keyword evidence="1" id="KW-0805">Transcription regulation</keyword>
<dbReference type="PATRIC" id="fig|1280952.3.peg.2652"/>
<dbReference type="SUPFAM" id="SSF48498">
    <property type="entry name" value="Tetracyclin repressor-like, C-terminal domain"/>
    <property type="match status" value="1"/>
</dbReference>
<dbReference type="GO" id="GO:0003700">
    <property type="term" value="F:DNA-binding transcription factor activity"/>
    <property type="evidence" value="ECO:0007669"/>
    <property type="project" value="TreeGrafter"/>
</dbReference>
<keyword evidence="2 4" id="KW-0238">DNA-binding</keyword>